<feature type="repeat" description="WD" evidence="8">
    <location>
        <begin position="263"/>
        <end position="296"/>
    </location>
</feature>
<evidence type="ECO:0000256" key="5">
    <source>
        <dbReference type="ARBA" id="ARBA00022776"/>
    </source>
</evidence>
<evidence type="ECO:0000313" key="11">
    <source>
        <dbReference type="Proteomes" id="UP001472677"/>
    </source>
</evidence>
<evidence type="ECO:0000256" key="1">
    <source>
        <dbReference type="ARBA" id="ARBA00006445"/>
    </source>
</evidence>
<evidence type="ECO:0000256" key="6">
    <source>
        <dbReference type="ARBA" id="ARBA00023306"/>
    </source>
</evidence>
<dbReference type="SMART" id="SM00320">
    <property type="entry name" value="WD40"/>
    <property type="match status" value="4"/>
</dbReference>
<keyword evidence="6" id="KW-0131">Cell cycle</keyword>
<dbReference type="Pfam" id="PF24807">
    <property type="entry name" value="WD40_CDC20-Fz"/>
    <property type="match status" value="1"/>
</dbReference>
<dbReference type="EMBL" id="JBBPBM010000004">
    <property type="protein sequence ID" value="KAK8589572.1"/>
    <property type="molecule type" value="Genomic_DNA"/>
</dbReference>
<feature type="repeat" description="WD" evidence="8">
    <location>
        <begin position="175"/>
        <end position="219"/>
    </location>
</feature>
<keyword evidence="3" id="KW-0132">Cell division</keyword>
<dbReference type="PROSITE" id="PS00678">
    <property type="entry name" value="WD_REPEATS_1"/>
    <property type="match status" value="1"/>
</dbReference>
<dbReference type="PANTHER" id="PTHR19918">
    <property type="entry name" value="CELL DIVISION CYCLE 20 CDC20 FIZZY -RELATED"/>
    <property type="match status" value="1"/>
</dbReference>
<dbReference type="PRINTS" id="PR00320">
    <property type="entry name" value="GPROTEINBRPT"/>
</dbReference>
<reference evidence="10 11" key="1">
    <citation type="journal article" date="2024" name="G3 (Bethesda)">
        <title>Genome assembly of Hibiscus sabdariffa L. provides insights into metabolisms of medicinal natural products.</title>
        <authorList>
            <person name="Kim T."/>
        </authorList>
    </citation>
    <scope>NUCLEOTIDE SEQUENCE [LARGE SCALE GENOMIC DNA]</scope>
    <source>
        <strain evidence="10">TK-2024</strain>
        <tissue evidence="10">Old leaves</tissue>
    </source>
</reference>
<keyword evidence="11" id="KW-1185">Reference proteome</keyword>
<evidence type="ECO:0000259" key="9">
    <source>
        <dbReference type="Pfam" id="PF24807"/>
    </source>
</evidence>
<proteinExistence type="inferred from homology"/>
<dbReference type="PROSITE" id="PS50082">
    <property type="entry name" value="WD_REPEATS_2"/>
    <property type="match status" value="3"/>
</dbReference>
<accession>A0ABR2FZM4</accession>
<dbReference type="PROSITE" id="PS50294">
    <property type="entry name" value="WD_REPEATS_REGION"/>
    <property type="match status" value="2"/>
</dbReference>
<protein>
    <recommendedName>
        <fullName evidence="9">CDC20/Fizzy WD40 domain-containing protein</fullName>
    </recommendedName>
</protein>
<dbReference type="InterPro" id="IPR036322">
    <property type="entry name" value="WD40_repeat_dom_sf"/>
</dbReference>
<keyword evidence="2 8" id="KW-0853">WD repeat</keyword>
<comment type="function">
    <text evidence="7">Component of the anaphase promoting complex/cyclosome (APC/C), a cell cycle-regulated E3 ubiquitin-protein ligase complex that controls progression through mitosis and the G1 phase of the cell cycle.</text>
</comment>
<dbReference type="InterPro" id="IPR056150">
    <property type="entry name" value="WD40_CDC20-Fz"/>
</dbReference>
<keyword evidence="5" id="KW-0498">Mitosis</keyword>
<name>A0ABR2FZM4_9ROSI</name>
<dbReference type="InterPro" id="IPR020472">
    <property type="entry name" value="WD40_PAC1"/>
</dbReference>
<gene>
    <name evidence="10" type="ORF">V6N12_023966</name>
</gene>
<sequence length="308" mass="34333">MESSIAYRKLLAEALDLDLARIFAFKNKPPAAVKPVPWVPLTKYAKPRRHIPQGLEDMKDAPGLLDDFHLNLLDWGTSNRQLDTLRGCHRSRVGSMAWNKHILTTGGMDAQIVNNDVRIRSHIVQTYRGHRQEVCGLKWSPSGQKLASGGNDNLVHVWDGSMASSNSTGRWIHRLKDHTSVVKALAWCPLHSSLLASAGGNSDQTIKIWDTHIGACLNSVDTGSQVSALMWSQNEMELLSSHGPTQNQLTLWKYPLMVKRTELTGHTSRVLYMSQSPDGCTVASAAADETLRIWNVFGDPKWLKLLRK</sequence>
<dbReference type="PANTHER" id="PTHR19918:SF8">
    <property type="entry name" value="FI02843P"/>
    <property type="match status" value="1"/>
</dbReference>
<dbReference type="SUPFAM" id="SSF50978">
    <property type="entry name" value="WD40 repeat-like"/>
    <property type="match status" value="1"/>
</dbReference>
<evidence type="ECO:0000313" key="10">
    <source>
        <dbReference type="EMBL" id="KAK8589572.1"/>
    </source>
</evidence>
<comment type="similarity">
    <text evidence="1">Belongs to the WD repeat CDC20/Fizzy family.</text>
</comment>
<evidence type="ECO:0000256" key="7">
    <source>
        <dbReference type="ARBA" id="ARBA00023425"/>
    </source>
</evidence>
<evidence type="ECO:0000256" key="8">
    <source>
        <dbReference type="PROSITE-ProRule" id="PRU00221"/>
    </source>
</evidence>
<dbReference type="InterPro" id="IPR001680">
    <property type="entry name" value="WD40_rpt"/>
</dbReference>
<dbReference type="InterPro" id="IPR019775">
    <property type="entry name" value="WD40_repeat_CS"/>
</dbReference>
<organism evidence="10 11">
    <name type="scientific">Hibiscus sabdariffa</name>
    <name type="common">roselle</name>
    <dbReference type="NCBI Taxonomy" id="183260"/>
    <lineage>
        <taxon>Eukaryota</taxon>
        <taxon>Viridiplantae</taxon>
        <taxon>Streptophyta</taxon>
        <taxon>Embryophyta</taxon>
        <taxon>Tracheophyta</taxon>
        <taxon>Spermatophyta</taxon>
        <taxon>Magnoliopsida</taxon>
        <taxon>eudicotyledons</taxon>
        <taxon>Gunneridae</taxon>
        <taxon>Pentapetalae</taxon>
        <taxon>rosids</taxon>
        <taxon>malvids</taxon>
        <taxon>Malvales</taxon>
        <taxon>Malvaceae</taxon>
        <taxon>Malvoideae</taxon>
        <taxon>Hibiscus</taxon>
    </lineage>
</organism>
<evidence type="ECO:0000256" key="2">
    <source>
        <dbReference type="ARBA" id="ARBA00022574"/>
    </source>
</evidence>
<comment type="caution">
    <text evidence="10">The sequence shown here is derived from an EMBL/GenBank/DDBJ whole genome shotgun (WGS) entry which is preliminary data.</text>
</comment>
<feature type="domain" description="CDC20/Fizzy WD40" evidence="9">
    <location>
        <begin position="79"/>
        <end position="294"/>
    </location>
</feature>
<keyword evidence="4" id="KW-0677">Repeat</keyword>
<feature type="repeat" description="WD" evidence="8">
    <location>
        <begin position="127"/>
        <end position="159"/>
    </location>
</feature>
<dbReference type="Gene3D" id="2.130.10.10">
    <property type="entry name" value="YVTN repeat-like/Quinoprotein amine dehydrogenase"/>
    <property type="match status" value="1"/>
</dbReference>
<evidence type="ECO:0000256" key="3">
    <source>
        <dbReference type="ARBA" id="ARBA00022618"/>
    </source>
</evidence>
<evidence type="ECO:0000256" key="4">
    <source>
        <dbReference type="ARBA" id="ARBA00022737"/>
    </source>
</evidence>
<dbReference type="Proteomes" id="UP001472677">
    <property type="component" value="Unassembled WGS sequence"/>
</dbReference>
<dbReference type="InterPro" id="IPR015943">
    <property type="entry name" value="WD40/YVTN_repeat-like_dom_sf"/>
</dbReference>
<dbReference type="InterPro" id="IPR033010">
    <property type="entry name" value="Cdc20/Fizzy"/>
</dbReference>